<feature type="transmembrane region" description="Helical" evidence="1">
    <location>
        <begin position="22"/>
        <end position="43"/>
    </location>
</feature>
<dbReference type="AlphaFoldDB" id="A0A1H5MJ33"/>
<proteinExistence type="predicted"/>
<accession>A0A1H5MJ33</accession>
<keyword evidence="1" id="KW-1133">Transmembrane helix</keyword>
<evidence type="ECO:0000313" key="3">
    <source>
        <dbReference type="Proteomes" id="UP000182725"/>
    </source>
</evidence>
<dbReference type="EMBL" id="FNTV01000001">
    <property type="protein sequence ID" value="SEE88691.1"/>
    <property type="molecule type" value="Genomic_DNA"/>
</dbReference>
<feature type="transmembrane region" description="Helical" evidence="1">
    <location>
        <begin position="156"/>
        <end position="179"/>
    </location>
</feature>
<feature type="transmembrane region" description="Helical" evidence="1">
    <location>
        <begin position="186"/>
        <end position="205"/>
    </location>
</feature>
<reference evidence="2 3" key="1">
    <citation type="submission" date="2016-10" db="EMBL/GenBank/DDBJ databases">
        <authorList>
            <person name="de Groot N.N."/>
        </authorList>
    </citation>
    <scope>NUCLEOTIDE SEQUENCE [LARGE SCALE GENOMIC DNA]</scope>
    <source>
        <strain evidence="2 3">DSM 22274</strain>
    </source>
</reference>
<organism evidence="2 3">
    <name type="scientific">Arthrobacter alpinus</name>
    <dbReference type="NCBI Taxonomy" id="656366"/>
    <lineage>
        <taxon>Bacteria</taxon>
        <taxon>Bacillati</taxon>
        <taxon>Actinomycetota</taxon>
        <taxon>Actinomycetes</taxon>
        <taxon>Micrococcales</taxon>
        <taxon>Micrococcaceae</taxon>
        <taxon>Arthrobacter</taxon>
    </lineage>
</organism>
<keyword evidence="1" id="KW-0472">Membrane</keyword>
<dbReference type="Proteomes" id="UP000182725">
    <property type="component" value="Unassembled WGS sequence"/>
</dbReference>
<evidence type="ECO:0000256" key="1">
    <source>
        <dbReference type="SAM" id="Phobius"/>
    </source>
</evidence>
<dbReference type="RefSeq" id="WP_074712246.1">
    <property type="nucleotide sequence ID" value="NZ_FNTV01000001.1"/>
</dbReference>
<feature type="transmembrane region" description="Helical" evidence="1">
    <location>
        <begin position="211"/>
        <end position="227"/>
    </location>
</feature>
<gene>
    <name evidence="2" type="ORF">SAMN04489740_2943</name>
</gene>
<evidence type="ECO:0000313" key="2">
    <source>
        <dbReference type="EMBL" id="SEE88691.1"/>
    </source>
</evidence>
<keyword evidence="1" id="KW-0812">Transmembrane</keyword>
<sequence length="254" mass="26312">MSTQISVEKSSGFAAFDRTTSLWGPITLGLGLLISLAAALYTAFGTGMGVTVLELATAVGAVLATFGVIAVIEPISYFPILGRSAMYQAFLIGNISSKLLPAAIIAQANLGEKPGTRRAELIAGSAIIGAVMVHITTLIIFVGVLGTWLVGMLPPLLIATARGYILPAIFGAVVLQSVIAMKSRRITIIAVIVAAAMVFVVVPMVPGLTNYSTALAVVVTIAISWFARHKAAHKTVSPDATASMTSAPTTHPIR</sequence>
<feature type="transmembrane region" description="Helical" evidence="1">
    <location>
        <begin position="122"/>
        <end position="150"/>
    </location>
</feature>
<protein>
    <submittedName>
        <fullName evidence="2">Uncharacterized protein</fullName>
    </submittedName>
</protein>
<feature type="transmembrane region" description="Helical" evidence="1">
    <location>
        <begin position="55"/>
        <end position="80"/>
    </location>
</feature>
<name>A0A1H5MJ33_9MICC</name>